<dbReference type="AlphaFoldDB" id="A0A7S4KB09"/>
<dbReference type="EMBL" id="HBKN01013881">
    <property type="protein sequence ID" value="CAE2289302.1"/>
    <property type="molecule type" value="Transcribed_RNA"/>
</dbReference>
<accession>A0A7S4KB09</accession>
<protein>
    <submittedName>
        <fullName evidence="1">Uncharacterized protein</fullName>
    </submittedName>
</protein>
<reference evidence="1" key="1">
    <citation type="submission" date="2021-01" db="EMBL/GenBank/DDBJ databases">
        <authorList>
            <person name="Corre E."/>
            <person name="Pelletier E."/>
            <person name="Niang G."/>
            <person name="Scheremetjew M."/>
            <person name="Finn R."/>
            <person name="Kale V."/>
            <person name="Holt S."/>
            <person name="Cochrane G."/>
            <person name="Meng A."/>
            <person name="Brown T."/>
            <person name="Cohen L."/>
        </authorList>
    </citation>
    <scope>NUCLEOTIDE SEQUENCE</scope>
    <source>
        <strain evidence="1">CCMP 2712</strain>
    </source>
</reference>
<name>A0A7S4KB09_GUITH</name>
<organism evidence="1">
    <name type="scientific">Guillardia theta</name>
    <name type="common">Cryptophyte</name>
    <name type="synonym">Cryptomonas phi</name>
    <dbReference type="NCBI Taxonomy" id="55529"/>
    <lineage>
        <taxon>Eukaryota</taxon>
        <taxon>Cryptophyceae</taxon>
        <taxon>Pyrenomonadales</taxon>
        <taxon>Geminigeraceae</taxon>
        <taxon>Guillardia</taxon>
    </lineage>
</organism>
<proteinExistence type="predicted"/>
<sequence>MADNGVKVVLLKTDGNAVETWADIEDTEWISKVLGGPVVLLAKYGAMRVDVWGLDHDKMDTSTLDPNNHELPPPDAGTVSDILGDIVLAREDAEDLHMEDWNAFVVDAAAFQAGVVDDEEGEEEEKR</sequence>
<evidence type="ECO:0000313" key="1">
    <source>
        <dbReference type="EMBL" id="CAE2289302.1"/>
    </source>
</evidence>
<gene>
    <name evidence="1" type="ORF">GTHE00462_LOCUS10814</name>
</gene>